<dbReference type="EMBL" id="JBHUMB010000014">
    <property type="protein sequence ID" value="MFD2744597.1"/>
    <property type="molecule type" value="Genomic_DNA"/>
</dbReference>
<gene>
    <name evidence="2" type="ORF">ACFSQ6_14455</name>
</gene>
<sequence length="58" mass="6841">MKDFLSTQKKQKYIAPVIEVDAIPIEHWIHTEMNETEPTKTVAKDENKTTEINPEKDW</sequence>
<feature type="region of interest" description="Disordered" evidence="1">
    <location>
        <begin position="32"/>
        <end position="58"/>
    </location>
</feature>
<reference evidence="3" key="1">
    <citation type="journal article" date="2019" name="Int. J. Syst. Evol. Microbiol.">
        <title>The Global Catalogue of Microorganisms (GCM) 10K type strain sequencing project: providing services to taxonomists for standard genome sequencing and annotation.</title>
        <authorList>
            <consortium name="The Broad Institute Genomics Platform"/>
            <consortium name="The Broad Institute Genome Sequencing Center for Infectious Disease"/>
            <person name="Wu L."/>
            <person name="Ma J."/>
        </authorList>
    </citation>
    <scope>NUCLEOTIDE SEQUENCE [LARGE SCALE GENOMIC DNA]</scope>
    <source>
        <strain evidence="3">KCTC 42247</strain>
    </source>
</reference>
<proteinExistence type="predicted"/>
<comment type="caution">
    <text evidence="2">The sequence shown here is derived from an EMBL/GenBank/DDBJ whole genome shotgun (WGS) entry which is preliminary data.</text>
</comment>
<organism evidence="2 3">
    <name type="scientific">Sphingobacterium populi</name>
    <dbReference type="NCBI Taxonomy" id="1812824"/>
    <lineage>
        <taxon>Bacteria</taxon>
        <taxon>Pseudomonadati</taxon>
        <taxon>Bacteroidota</taxon>
        <taxon>Sphingobacteriia</taxon>
        <taxon>Sphingobacteriales</taxon>
        <taxon>Sphingobacteriaceae</taxon>
        <taxon>Sphingobacterium</taxon>
    </lineage>
</organism>
<dbReference type="RefSeq" id="WP_156472395.1">
    <property type="nucleotide sequence ID" value="NZ_JBHUMB010000014.1"/>
</dbReference>
<protein>
    <submittedName>
        <fullName evidence="2">Uncharacterized protein</fullName>
    </submittedName>
</protein>
<evidence type="ECO:0000256" key="1">
    <source>
        <dbReference type="SAM" id="MobiDB-lite"/>
    </source>
</evidence>
<evidence type="ECO:0000313" key="2">
    <source>
        <dbReference type="EMBL" id="MFD2744597.1"/>
    </source>
</evidence>
<keyword evidence="3" id="KW-1185">Reference proteome</keyword>
<feature type="compositionally biased region" description="Basic and acidic residues" evidence="1">
    <location>
        <begin position="42"/>
        <end position="58"/>
    </location>
</feature>
<evidence type="ECO:0000313" key="3">
    <source>
        <dbReference type="Proteomes" id="UP001597418"/>
    </source>
</evidence>
<name>A0ABW5UIT4_9SPHI</name>
<accession>A0ABW5UIT4</accession>
<dbReference type="Proteomes" id="UP001597418">
    <property type="component" value="Unassembled WGS sequence"/>
</dbReference>